<dbReference type="PANTHER" id="PTHR43394:SF1">
    <property type="entry name" value="ATP-BINDING CASSETTE SUB-FAMILY B MEMBER 10, MITOCHONDRIAL"/>
    <property type="match status" value="1"/>
</dbReference>
<keyword evidence="2" id="KW-0813">Transport</keyword>
<comment type="subcellular location">
    <subcellularLocation>
        <location evidence="1">Cell membrane</location>
        <topology evidence="1">Multi-pass membrane protein</topology>
    </subcellularLocation>
</comment>
<dbReference type="Gene3D" id="1.20.1560.10">
    <property type="entry name" value="ABC transporter type 1, transmembrane domain"/>
    <property type="match status" value="1"/>
</dbReference>
<dbReference type="GO" id="GO:0005524">
    <property type="term" value="F:ATP binding"/>
    <property type="evidence" value="ECO:0007669"/>
    <property type="project" value="UniProtKB-KW"/>
</dbReference>
<keyword evidence="3" id="KW-1003">Cell membrane</keyword>
<dbReference type="CDD" id="cd18571">
    <property type="entry name" value="ABC_6TM_peptidase_like"/>
    <property type="match status" value="1"/>
</dbReference>
<dbReference type="InterPro" id="IPR039421">
    <property type="entry name" value="Type_1_exporter"/>
</dbReference>
<dbReference type="OrthoDB" id="9760358at2"/>
<dbReference type="Gene3D" id="3.90.70.10">
    <property type="entry name" value="Cysteine proteinases"/>
    <property type="match status" value="1"/>
</dbReference>
<dbReference type="InterPro" id="IPR011527">
    <property type="entry name" value="ABC1_TM_dom"/>
</dbReference>
<keyword evidence="8 10" id="KW-1133">Transmembrane helix</keyword>
<keyword evidence="5" id="KW-0547">Nucleotide-binding</keyword>
<dbReference type="Gene3D" id="3.40.50.300">
    <property type="entry name" value="P-loop containing nucleotide triphosphate hydrolases"/>
    <property type="match status" value="1"/>
</dbReference>
<evidence type="ECO:0000256" key="5">
    <source>
        <dbReference type="ARBA" id="ARBA00022741"/>
    </source>
</evidence>
<dbReference type="STRING" id="1503925.TH53_04400"/>
<feature type="transmembrane region" description="Helical" evidence="10">
    <location>
        <begin position="308"/>
        <end position="328"/>
    </location>
</feature>
<organism evidence="14 15">
    <name type="scientific">Pedobacter lusitanus</name>
    <dbReference type="NCBI Taxonomy" id="1503925"/>
    <lineage>
        <taxon>Bacteria</taxon>
        <taxon>Pseudomonadati</taxon>
        <taxon>Bacteroidota</taxon>
        <taxon>Sphingobacteriia</taxon>
        <taxon>Sphingobacteriales</taxon>
        <taxon>Sphingobacteriaceae</taxon>
        <taxon>Pedobacter</taxon>
    </lineage>
</organism>
<evidence type="ECO:0000313" key="14">
    <source>
        <dbReference type="EMBL" id="KIO78263.1"/>
    </source>
</evidence>
<dbReference type="PANTHER" id="PTHR43394">
    <property type="entry name" value="ATP-DEPENDENT PERMEASE MDL1, MITOCHONDRIAL"/>
    <property type="match status" value="1"/>
</dbReference>
<dbReference type="SUPFAM" id="SSF52540">
    <property type="entry name" value="P-loop containing nucleoside triphosphate hydrolases"/>
    <property type="match status" value="1"/>
</dbReference>
<dbReference type="GO" id="GO:0015421">
    <property type="term" value="F:ABC-type oligopeptide transporter activity"/>
    <property type="evidence" value="ECO:0007669"/>
    <property type="project" value="TreeGrafter"/>
</dbReference>
<dbReference type="GO" id="GO:0006508">
    <property type="term" value="P:proteolysis"/>
    <property type="evidence" value="ECO:0007669"/>
    <property type="project" value="InterPro"/>
</dbReference>
<reference evidence="14 15" key="1">
    <citation type="submission" date="2015-01" db="EMBL/GenBank/DDBJ databases">
        <title>Draft genome sequence of Pedobacter sp. NL19 isolated from sludge of an effluent treatment pond in an abandoned uranium mine.</title>
        <authorList>
            <person name="Santos T."/>
            <person name="Caetano T."/>
            <person name="Covas C."/>
            <person name="Cruz A."/>
            <person name="Mendo S."/>
        </authorList>
    </citation>
    <scope>NUCLEOTIDE SEQUENCE [LARGE SCALE GENOMIC DNA]</scope>
    <source>
        <strain evidence="14 15">NL19</strain>
    </source>
</reference>
<feature type="transmembrane region" description="Helical" evidence="10">
    <location>
        <begin position="280"/>
        <end position="302"/>
    </location>
</feature>
<name>A0A0D0F945_9SPHI</name>
<feature type="transmembrane region" description="Helical" evidence="10">
    <location>
        <begin position="169"/>
        <end position="190"/>
    </location>
</feature>
<evidence type="ECO:0000256" key="6">
    <source>
        <dbReference type="ARBA" id="ARBA00022801"/>
    </source>
</evidence>
<dbReference type="GO" id="GO:0016887">
    <property type="term" value="F:ATP hydrolysis activity"/>
    <property type="evidence" value="ECO:0007669"/>
    <property type="project" value="InterPro"/>
</dbReference>
<accession>A0A0D0F945</accession>
<dbReference type="GO" id="GO:0008233">
    <property type="term" value="F:peptidase activity"/>
    <property type="evidence" value="ECO:0007669"/>
    <property type="project" value="InterPro"/>
</dbReference>
<evidence type="ECO:0000256" key="8">
    <source>
        <dbReference type="ARBA" id="ARBA00022989"/>
    </source>
</evidence>
<comment type="caution">
    <text evidence="14">The sequence shown here is derived from an EMBL/GenBank/DDBJ whole genome shotgun (WGS) entry which is preliminary data.</text>
</comment>
<evidence type="ECO:0000256" key="9">
    <source>
        <dbReference type="ARBA" id="ARBA00023136"/>
    </source>
</evidence>
<dbReference type="PROSITE" id="PS50929">
    <property type="entry name" value="ABC_TM1F"/>
    <property type="match status" value="1"/>
</dbReference>
<evidence type="ECO:0000256" key="3">
    <source>
        <dbReference type="ARBA" id="ARBA00022475"/>
    </source>
</evidence>
<dbReference type="AlphaFoldDB" id="A0A0D0F945"/>
<dbReference type="SUPFAM" id="SSF90123">
    <property type="entry name" value="ABC transporter transmembrane region"/>
    <property type="match status" value="1"/>
</dbReference>
<proteinExistence type="predicted"/>
<dbReference type="PROSITE" id="PS50893">
    <property type="entry name" value="ABC_TRANSPORTER_2"/>
    <property type="match status" value="1"/>
</dbReference>
<evidence type="ECO:0000256" key="4">
    <source>
        <dbReference type="ARBA" id="ARBA00022692"/>
    </source>
</evidence>
<evidence type="ECO:0000256" key="7">
    <source>
        <dbReference type="ARBA" id="ARBA00022840"/>
    </source>
</evidence>
<protein>
    <submittedName>
        <fullName evidence="14">ABC transporter ATP-binding protein</fullName>
    </submittedName>
</protein>
<evidence type="ECO:0000259" key="13">
    <source>
        <dbReference type="PROSITE" id="PS50990"/>
    </source>
</evidence>
<evidence type="ECO:0000259" key="12">
    <source>
        <dbReference type="PROSITE" id="PS50929"/>
    </source>
</evidence>
<evidence type="ECO:0000259" key="11">
    <source>
        <dbReference type="PROSITE" id="PS50893"/>
    </source>
</evidence>
<evidence type="ECO:0000256" key="2">
    <source>
        <dbReference type="ARBA" id="ARBA00022448"/>
    </source>
</evidence>
<keyword evidence="15" id="KW-1185">Reference proteome</keyword>
<keyword evidence="6" id="KW-0378">Hydrolase</keyword>
<evidence type="ECO:0000256" key="1">
    <source>
        <dbReference type="ARBA" id="ARBA00004651"/>
    </source>
</evidence>
<dbReference type="InterPro" id="IPR003439">
    <property type="entry name" value="ABC_transporter-like_ATP-bd"/>
</dbReference>
<keyword evidence="9 10" id="KW-0472">Membrane</keyword>
<keyword evidence="7 14" id="KW-0067">ATP-binding</keyword>
<dbReference type="InterPro" id="IPR003593">
    <property type="entry name" value="AAA+_ATPase"/>
</dbReference>
<keyword evidence="4 10" id="KW-0812">Transmembrane</keyword>
<dbReference type="InterPro" id="IPR005074">
    <property type="entry name" value="Peptidase_C39"/>
</dbReference>
<dbReference type="EMBL" id="JXRA01000017">
    <property type="protein sequence ID" value="KIO78263.1"/>
    <property type="molecule type" value="Genomic_DNA"/>
</dbReference>
<feature type="domain" description="Peptidase C39" evidence="13">
    <location>
        <begin position="10"/>
        <end position="130"/>
    </location>
</feature>
<feature type="domain" description="ABC transmembrane type-1" evidence="12">
    <location>
        <begin position="173"/>
        <end position="452"/>
    </location>
</feature>
<feature type="transmembrane region" description="Helical" evidence="10">
    <location>
        <begin position="202"/>
        <end position="220"/>
    </location>
</feature>
<dbReference type="GO" id="GO:0005886">
    <property type="term" value="C:plasma membrane"/>
    <property type="evidence" value="ECO:0007669"/>
    <property type="project" value="UniProtKB-SubCell"/>
</dbReference>
<dbReference type="CDD" id="cd02418">
    <property type="entry name" value="Peptidase_C39B"/>
    <property type="match status" value="1"/>
</dbReference>
<dbReference type="InterPro" id="IPR027417">
    <property type="entry name" value="P-loop_NTPase"/>
</dbReference>
<dbReference type="InterPro" id="IPR036640">
    <property type="entry name" value="ABC1_TM_sf"/>
</dbReference>
<sequence>MFYQFPHYRQHDVMDCGPTCLRIISKFYGKYFSLEYLREECNTSRLGSTFHGLRIAAEKVGYIAEGIKISIEDLFSESLFPCIAYWQQKHFVVIYKMTKKHVYVSDPALGLITYKREEFLKHWSIGDNSGVLLVLEPTEDFHLNQNIHSRSAKTDIKFVVKYLKKYKKLVFQLLVGLFIGTVLQLLFPFINQSIIDVGVQQNSIDFIYLMLLCQVVLFVGRTSVELIRGHILVHLSSRINLNLLSEFFHKLTRLPLKFFDAKVTGDILQRILDHQRVENFLTSGALTILFTLFNFLIFGGVLLYYNSIIFMVFLIGSMIHFSWITIFMKRRAIIDYKRFNQLSINQDKNLELIYGMQEIKLHNAERSKTIQWEELQVDLFKINLKSLSLKQYQSAGASTINELKNILITFFAAQLVIKGEISLGMMLSIAFINGQLNGAVAQFVDFMQNYQDAKLSLERINEIHKKEDEDFIGIDAVHELPEHSDIVFENVSFKYDASSSDDRRVLRNLNFSIPKNKVTAIVGASGSGKTTLLKLLLKFYVPIEGSIRVGSSALQQISNSSWRDKCGSVMQEGYIFSDTIKNNIIVGDTVIDYEKLNLATEVANIKDYIVNLPLGFETILGANGTGLSTGQKQRILIARAVYKDPDFLFFDEATSALDANNEKKITDNLTDFYTGKTVLIIAHRLSTVKNADQILVLNDGEIIETGSHQSLIKTKGAYYNLVKNQLELGN</sequence>
<dbReference type="PROSITE" id="PS50990">
    <property type="entry name" value="PEPTIDASE_C39"/>
    <property type="match status" value="1"/>
</dbReference>
<feature type="domain" description="ABC transporter" evidence="11">
    <location>
        <begin position="486"/>
        <end position="724"/>
    </location>
</feature>
<dbReference type="Pfam" id="PF00664">
    <property type="entry name" value="ABC_membrane"/>
    <property type="match status" value="1"/>
</dbReference>
<dbReference type="Pfam" id="PF03412">
    <property type="entry name" value="Peptidase_C39"/>
    <property type="match status" value="1"/>
</dbReference>
<evidence type="ECO:0000256" key="10">
    <source>
        <dbReference type="SAM" id="Phobius"/>
    </source>
</evidence>
<dbReference type="Proteomes" id="UP000032049">
    <property type="component" value="Unassembled WGS sequence"/>
</dbReference>
<evidence type="ECO:0000313" key="15">
    <source>
        <dbReference type="Proteomes" id="UP000032049"/>
    </source>
</evidence>
<dbReference type="SMART" id="SM00382">
    <property type="entry name" value="AAA"/>
    <property type="match status" value="1"/>
</dbReference>
<dbReference type="FunFam" id="3.40.50.300:FF:000221">
    <property type="entry name" value="Multidrug ABC transporter ATP-binding protein"/>
    <property type="match status" value="1"/>
</dbReference>
<gene>
    <name evidence="14" type="ORF">TH53_04400</name>
</gene>
<dbReference type="Pfam" id="PF00005">
    <property type="entry name" value="ABC_tran"/>
    <property type="match status" value="1"/>
</dbReference>
<dbReference type="RefSeq" id="WP_041878749.1">
    <property type="nucleotide sequence ID" value="NZ_CP157278.1"/>
</dbReference>